<proteinExistence type="predicted"/>
<feature type="coiled-coil region" evidence="2">
    <location>
        <begin position="416"/>
        <end position="460"/>
    </location>
</feature>
<keyword evidence="1" id="KW-0233">DNA recombination</keyword>
<evidence type="ECO:0000256" key="1">
    <source>
        <dbReference type="ARBA" id="ARBA00023172"/>
    </source>
</evidence>
<dbReference type="PROSITE" id="PS51898">
    <property type="entry name" value="TYR_RECOMBINASE"/>
    <property type="match status" value="1"/>
</dbReference>
<name>A0A8J7JZ97_9CYAN</name>
<dbReference type="AlphaFoldDB" id="A0A8J7JZ97"/>
<reference evidence="4" key="1">
    <citation type="submission" date="2020-10" db="EMBL/GenBank/DDBJ databases">
        <authorList>
            <person name="Castelo-Branco R."/>
            <person name="Eusebio N."/>
            <person name="Adriana R."/>
            <person name="Vieira A."/>
            <person name="Brugerolle De Fraissinette N."/>
            <person name="Rezende De Castro R."/>
            <person name="Schneider M.P."/>
            <person name="Vasconcelos V."/>
            <person name="Leao P.N."/>
        </authorList>
    </citation>
    <scope>NUCLEOTIDE SEQUENCE</scope>
    <source>
        <strain evidence="4">LEGE 06105</strain>
    </source>
</reference>
<dbReference type="GO" id="GO:0006310">
    <property type="term" value="P:DNA recombination"/>
    <property type="evidence" value="ECO:0007669"/>
    <property type="project" value="UniProtKB-KW"/>
</dbReference>
<keyword evidence="5" id="KW-1185">Reference proteome</keyword>
<keyword evidence="2" id="KW-0175">Coiled coil</keyword>
<organism evidence="4 5">
    <name type="scientific">Plectonema cf. radiosum LEGE 06105</name>
    <dbReference type="NCBI Taxonomy" id="945769"/>
    <lineage>
        <taxon>Bacteria</taxon>
        <taxon>Bacillati</taxon>
        <taxon>Cyanobacteriota</taxon>
        <taxon>Cyanophyceae</taxon>
        <taxon>Oscillatoriophycideae</taxon>
        <taxon>Oscillatoriales</taxon>
        <taxon>Microcoleaceae</taxon>
        <taxon>Plectonema</taxon>
    </lineage>
</organism>
<feature type="domain" description="Tyr recombinase" evidence="3">
    <location>
        <begin position="242"/>
        <end position="423"/>
    </location>
</feature>
<dbReference type="Gene3D" id="1.10.443.10">
    <property type="entry name" value="Intergrase catalytic core"/>
    <property type="match status" value="1"/>
</dbReference>
<dbReference type="SUPFAM" id="SSF56349">
    <property type="entry name" value="DNA breaking-rejoining enzymes"/>
    <property type="match status" value="1"/>
</dbReference>
<evidence type="ECO:0000313" key="4">
    <source>
        <dbReference type="EMBL" id="MBE9212176.1"/>
    </source>
</evidence>
<comment type="caution">
    <text evidence="4">The sequence shown here is derived from an EMBL/GenBank/DDBJ whole genome shotgun (WGS) entry which is preliminary data.</text>
</comment>
<dbReference type="InterPro" id="IPR011010">
    <property type="entry name" value="DNA_brk_join_enz"/>
</dbReference>
<sequence length="464" mass="54508">MKADIYQEAFKDFKSSATTDGSYLGINKAAKEQEAHMRMKVQEQLKEANLRLKEMKAKVSLTMKGNAIQLRATLPLKPNDTNIKGRQTKQYQISLNIPANLDGLKTAEEEAYELSRLISRKCFEWNDKYLGCKASQNIDINFGEIYDKFEDIFFKTRKRDIKSEHTFTEYKKVFKREFNSDLIVNKNNIEISLSKIDSSSKRFQAIKVASIICKYLEIDIDLKKLKLPVIPQKRDIPQDKVIIDGFYTFEKYYELNKHKKNPYCSTYLIYRLAYGLIANYGLRPREVFNQPDIDWFISEDNKDNTWKVHNDNKTGAREVLPFMPEWIELFDLKSKKALEMLKQRTDKIKSFSQLTIIVDKNSQWFKRIGLEFKPYDLRHACAIRAHLQGIPLKAAADNLGHSIEMHTKVYQRWFSLENRKKAMNTALNEKQEMEMLQEKNISLQKKVESLTLELEKYKLNKIII</sequence>
<gene>
    <name evidence="4" type="ORF">IQ247_05530</name>
</gene>
<evidence type="ECO:0000313" key="5">
    <source>
        <dbReference type="Proteomes" id="UP000620559"/>
    </source>
</evidence>
<evidence type="ECO:0000256" key="2">
    <source>
        <dbReference type="SAM" id="Coils"/>
    </source>
</evidence>
<dbReference type="Proteomes" id="UP000620559">
    <property type="component" value="Unassembled WGS sequence"/>
</dbReference>
<evidence type="ECO:0000259" key="3">
    <source>
        <dbReference type="PROSITE" id="PS51898"/>
    </source>
</evidence>
<dbReference type="EMBL" id="JADEWL010000011">
    <property type="protein sequence ID" value="MBE9212176.1"/>
    <property type="molecule type" value="Genomic_DNA"/>
</dbReference>
<dbReference type="RefSeq" id="WP_193917864.1">
    <property type="nucleotide sequence ID" value="NZ_JADEWL010000011.1"/>
</dbReference>
<dbReference type="InterPro" id="IPR013762">
    <property type="entry name" value="Integrase-like_cat_sf"/>
</dbReference>
<dbReference type="InterPro" id="IPR002104">
    <property type="entry name" value="Integrase_catalytic"/>
</dbReference>
<dbReference type="GO" id="GO:0015074">
    <property type="term" value="P:DNA integration"/>
    <property type="evidence" value="ECO:0007669"/>
    <property type="project" value="InterPro"/>
</dbReference>
<dbReference type="GO" id="GO:0003677">
    <property type="term" value="F:DNA binding"/>
    <property type="evidence" value="ECO:0007669"/>
    <property type="project" value="InterPro"/>
</dbReference>
<accession>A0A8J7JZ97</accession>
<dbReference type="CDD" id="cd00796">
    <property type="entry name" value="INT_Rci_Hp1_C"/>
    <property type="match status" value="1"/>
</dbReference>
<protein>
    <submittedName>
        <fullName evidence="4">Site-specific integrase</fullName>
    </submittedName>
</protein>